<evidence type="ECO:0000256" key="1">
    <source>
        <dbReference type="SAM" id="MobiDB-lite"/>
    </source>
</evidence>
<feature type="region of interest" description="Disordered" evidence="1">
    <location>
        <begin position="50"/>
        <end position="69"/>
    </location>
</feature>
<reference evidence="2 3" key="1">
    <citation type="submission" date="2016-11" db="EMBL/GenBank/DDBJ databases">
        <authorList>
            <person name="Jaros S."/>
            <person name="Januszkiewicz K."/>
            <person name="Wedrychowicz H."/>
        </authorList>
    </citation>
    <scope>NUCLEOTIDE SEQUENCE [LARGE SCALE GENOMIC DNA]</scope>
    <source>
        <strain evidence="2 3">DSM 5091</strain>
    </source>
</reference>
<dbReference type="EMBL" id="FQZT01000005">
    <property type="protein sequence ID" value="SHJ20382.1"/>
    <property type="molecule type" value="Genomic_DNA"/>
</dbReference>
<dbReference type="AlphaFoldDB" id="A0A1M6HDY1"/>
<evidence type="ECO:0000313" key="2">
    <source>
        <dbReference type="EMBL" id="SHJ20382.1"/>
    </source>
</evidence>
<dbReference type="Proteomes" id="UP000184171">
    <property type="component" value="Unassembled WGS sequence"/>
</dbReference>
<gene>
    <name evidence="2" type="ORF">SAMN02745165_01799</name>
</gene>
<keyword evidence="3" id="KW-1185">Reference proteome</keyword>
<name>A0A1M6HDY1_MALRU</name>
<organism evidence="2 3">
    <name type="scientific">Malonomonas rubra DSM 5091</name>
    <dbReference type="NCBI Taxonomy" id="1122189"/>
    <lineage>
        <taxon>Bacteria</taxon>
        <taxon>Pseudomonadati</taxon>
        <taxon>Thermodesulfobacteriota</taxon>
        <taxon>Desulfuromonadia</taxon>
        <taxon>Desulfuromonadales</taxon>
        <taxon>Geopsychrobacteraceae</taxon>
        <taxon>Malonomonas</taxon>
    </lineage>
</organism>
<accession>A0A1M6HDY1</accession>
<sequence length="69" mass="7817">METVDCNHCYSTLKKDSLRRSCANCFLCTGCEIYICPKCGEEIIVSPMNTEGYKQPSSDTQDQNNEEKL</sequence>
<proteinExistence type="predicted"/>
<protein>
    <submittedName>
        <fullName evidence="2">Uncharacterized protein</fullName>
    </submittedName>
</protein>
<evidence type="ECO:0000313" key="3">
    <source>
        <dbReference type="Proteomes" id="UP000184171"/>
    </source>
</evidence>